<dbReference type="Pfam" id="PF18962">
    <property type="entry name" value="Por_Secre_tail"/>
    <property type="match status" value="1"/>
</dbReference>
<feature type="compositionally biased region" description="Polar residues" evidence="3">
    <location>
        <begin position="332"/>
        <end position="341"/>
    </location>
</feature>
<gene>
    <name evidence="6" type="ORF">COW81_00815</name>
</gene>
<comment type="caution">
    <text evidence="6">The sequence shown here is derived from an EMBL/GenBank/DDBJ whole genome shotgun (WGS) entry which is preliminary data.</text>
</comment>
<keyword evidence="2" id="KW-0106">Calcium</keyword>
<dbReference type="AlphaFoldDB" id="A0A2H0DYR4"/>
<dbReference type="Gene3D" id="2.60.40.3440">
    <property type="match status" value="1"/>
</dbReference>
<dbReference type="PANTHER" id="PTHR10199">
    <property type="entry name" value="THROMBOSPONDIN"/>
    <property type="match status" value="1"/>
</dbReference>
<dbReference type="Pfam" id="PF17963">
    <property type="entry name" value="Big_9"/>
    <property type="match status" value="2"/>
</dbReference>
<dbReference type="Proteomes" id="UP000231143">
    <property type="component" value="Unassembled WGS sequence"/>
</dbReference>
<dbReference type="Gene3D" id="4.10.1080.10">
    <property type="entry name" value="TSP type-3 repeat"/>
    <property type="match status" value="1"/>
</dbReference>
<sequence length="664" mass="69346">MKHIIMLLALIISTFAVGDVVAQTACPFGQPYITYSPAAAVSSTRYEFNQAVGSAQKGASDFTVTARYYTSATATVTGTATVVWFQYDTATTGSRLVAIANFTDPTVAGSQCRSAQTQLYSNVQASGGGNHAPVTQNMNVTSTEDGILYLGFSATDSDSDPLTFAVVTAPSHGVVTIGNVVSGSTTYNAIYTPNANYNGSDSFTYKANDGAADSNVSTVSITVTPVNDNPVLATVPSQAVAEGQIKTITLVGSDADGDNVSVSILSGTPSFVTISGMVLRISPLAGNAGSYTVGLGISDGNGGGNGTSFALTVNTATVVDSDGDGVPDATDNCPNTANPNQADVDGDGIGDACDNQDNRDSDGDGVQNYLDQCPNTPAGSVVNAQGCPVVTVVDPVCTMTGNTSLGVGVEAVFSVACDTNSVFTLNLPTWLHWSQTGTTVTLNGTPPPVAGTYPVTVVVTNSTGGRNDQSFVITVTDGSVSVYELSVTATAFTTIGWEYTLHLDGVNFDYGRVAGNIIPDQHNWEFVGDATLKGLFRKAQTYDFVAEFADSHGTRVRARIHFFITVASGVGVEDEDVPTEFVLLGNYPNPFNPTTTISFDLPEASRVQIRVFNVMGREVFSSDGEFTIGRNEVQFSGDGLPSGMYLYRVSAKSGYDTGRMILQK</sequence>
<feature type="domain" description="Secretion system C-terminal sorting" evidence="5">
    <location>
        <begin position="587"/>
        <end position="657"/>
    </location>
</feature>
<keyword evidence="1 4" id="KW-0732">Signal</keyword>
<dbReference type="InterPro" id="IPR010221">
    <property type="entry name" value="VCBS_dom"/>
</dbReference>
<dbReference type="NCBIfam" id="TIGR01965">
    <property type="entry name" value="VCBS_repeat"/>
    <property type="match status" value="1"/>
</dbReference>
<dbReference type="SUPFAM" id="SSF103647">
    <property type="entry name" value="TSP type-3 repeat"/>
    <property type="match status" value="1"/>
</dbReference>
<organism evidence="6 7">
    <name type="scientific">Candidatus Campbellbacteria bacterium CG22_combo_CG10-13_8_21_14_all_36_13</name>
    <dbReference type="NCBI Taxonomy" id="1974529"/>
    <lineage>
        <taxon>Bacteria</taxon>
        <taxon>Candidatus Campbelliibacteriota</taxon>
    </lineage>
</organism>
<dbReference type="EMBL" id="PCTT01000011">
    <property type="protein sequence ID" value="PIP87317.1"/>
    <property type="molecule type" value="Genomic_DNA"/>
</dbReference>
<dbReference type="InterPro" id="IPR028974">
    <property type="entry name" value="TSP_type-3_rpt"/>
</dbReference>
<dbReference type="GO" id="GO:0005509">
    <property type="term" value="F:calcium ion binding"/>
    <property type="evidence" value="ECO:0007669"/>
    <property type="project" value="InterPro"/>
</dbReference>
<dbReference type="SUPFAM" id="SSF49313">
    <property type="entry name" value="Cadherin-like"/>
    <property type="match status" value="1"/>
</dbReference>
<dbReference type="Pfam" id="PF02412">
    <property type="entry name" value="TSP_3"/>
    <property type="match status" value="2"/>
</dbReference>
<evidence type="ECO:0000256" key="3">
    <source>
        <dbReference type="SAM" id="MobiDB-lite"/>
    </source>
</evidence>
<evidence type="ECO:0000313" key="7">
    <source>
        <dbReference type="Proteomes" id="UP000231143"/>
    </source>
</evidence>
<feature type="signal peptide" evidence="4">
    <location>
        <begin position="1"/>
        <end position="18"/>
    </location>
</feature>
<dbReference type="NCBIfam" id="TIGR04183">
    <property type="entry name" value="Por_Secre_tail"/>
    <property type="match status" value="1"/>
</dbReference>
<dbReference type="Gene3D" id="2.60.40.4070">
    <property type="match status" value="1"/>
</dbReference>
<reference evidence="6 7" key="1">
    <citation type="submission" date="2017-09" db="EMBL/GenBank/DDBJ databases">
        <title>Depth-based differentiation of microbial function through sediment-hosted aquifers and enrichment of novel symbionts in the deep terrestrial subsurface.</title>
        <authorList>
            <person name="Probst A.J."/>
            <person name="Ladd B."/>
            <person name="Jarett J.K."/>
            <person name="Geller-Mcgrath D.E."/>
            <person name="Sieber C.M."/>
            <person name="Emerson J.B."/>
            <person name="Anantharaman K."/>
            <person name="Thomas B.C."/>
            <person name="Malmstrom R."/>
            <person name="Stieglmeier M."/>
            <person name="Klingl A."/>
            <person name="Woyke T."/>
            <person name="Ryan C.M."/>
            <person name="Banfield J.F."/>
        </authorList>
    </citation>
    <scope>NUCLEOTIDE SEQUENCE [LARGE SCALE GENOMIC DNA]</scope>
    <source>
        <strain evidence="6">CG22_combo_CG10-13_8_21_14_all_36_13</strain>
    </source>
</reference>
<dbReference type="Pfam" id="PF05345">
    <property type="entry name" value="He_PIG"/>
    <property type="match status" value="1"/>
</dbReference>
<evidence type="ECO:0000256" key="2">
    <source>
        <dbReference type="ARBA" id="ARBA00022837"/>
    </source>
</evidence>
<dbReference type="InterPro" id="IPR003367">
    <property type="entry name" value="Thrombospondin_3-like_rpt"/>
</dbReference>
<evidence type="ECO:0000256" key="4">
    <source>
        <dbReference type="SAM" id="SignalP"/>
    </source>
</evidence>
<proteinExistence type="predicted"/>
<evidence type="ECO:0000256" key="1">
    <source>
        <dbReference type="ARBA" id="ARBA00022729"/>
    </source>
</evidence>
<feature type="region of interest" description="Disordered" evidence="3">
    <location>
        <begin position="332"/>
        <end position="367"/>
    </location>
</feature>
<feature type="chain" id="PRO_5013641421" description="Secretion system C-terminal sorting domain-containing protein" evidence="4">
    <location>
        <begin position="19"/>
        <end position="664"/>
    </location>
</feature>
<dbReference type="InterPro" id="IPR015919">
    <property type="entry name" value="Cadherin-like_sf"/>
</dbReference>
<name>A0A2H0DYR4_9BACT</name>
<dbReference type="GO" id="GO:0016020">
    <property type="term" value="C:membrane"/>
    <property type="evidence" value="ECO:0007669"/>
    <property type="project" value="InterPro"/>
</dbReference>
<evidence type="ECO:0000313" key="6">
    <source>
        <dbReference type="EMBL" id="PIP87317.1"/>
    </source>
</evidence>
<dbReference type="PANTHER" id="PTHR10199:SF100">
    <property type="entry name" value="THROMBOSPONDIN, ISOFORM A"/>
    <property type="match status" value="1"/>
</dbReference>
<accession>A0A2H0DYR4</accession>
<evidence type="ECO:0000259" key="5">
    <source>
        <dbReference type="Pfam" id="PF18962"/>
    </source>
</evidence>
<dbReference type="GO" id="GO:0007155">
    <property type="term" value="P:cell adhesion"/>
    <property type="evidence" value="ECO:0007669"/>
    <property type="project" value="InterPro"/>
</dbReference>
<protein>
    <recommendedName>
        <fullName evidence="5">Secretion system C-terminal sorting domain-containing protein</fullName>
    </recommendedName>
</protein>
<dbReference type="InterPro" id="IPR026444">
    <property type="entry name" value="Secre_tail"/>
</dbReference>